<evidence type="ECO:0000256" key="6">
    <source>
        <dbReference type="RuleBase" id="RU364057"/>
    </source>
</evidence>
<dbReference type="AlphaFoldDB" id="A0A8T2WTF1"/>
<protein>
    <recommendedName>
        <fullName evidence="6">Mitochondrial inner membrane protease ATP23</fullName>
        <ecNumber evidence="6">3.4.24.-</ecNumber>
    </recommendedName>
</protein>
<proteinExistence type="inferred from homology"/>
<dbReference type="GO" id="GO:0046872">
    <property type="term" value="F:metal ion binding"/>
    <property type="evidence" value="ECO:0007669"/>
    <property type="project" value="UniProtKB-KW"/>
</dbReference>
<dbReference type="InterPro" id="IPR019165">
    <property type="entry name" value="Peptidase_M76_ATP23"/>
</dbReference>
<keyword evidence="4 6" id="KW-0378">Hydrolase</keyword>
<gene>
    <name evidence="7" type="ORF">H0E87_027884</name>
</gene>
<keyword evidence="8" id="KW-1185">Reference proteome</keyword>
<dbReference type="GO" id="GO:0004222">
    <property type="term" value="F:metalloendopeptidase activity"/>
    <property type="evidence" value="ECO:0007669"/>
    <property type="project" value="InterPro"/>
</dbReference>
<organism evidence="7 8">
    <name type="scientific">Populus deltoides</name>
    <name type="common">Eastern poplar</name>
    <name type="synonym">Eastern cottonwood</name>
    <dbReference type="NCBI Taxonomy" id="3696"/>
    <lineage>
        <taxon>Eukaryota</taxon>
        <taxon>Viridiplantae</taxon>
        <taxon>Streptophyta</taxon>
        <taxon>Embryophyta</taxon>
        <taxon>Tracheophyta</taxon>
        <taxon>Spermatophyta</taxon>
        <taxon>Magnoliopsida</taxon>
        <taxon>eudicotyledons</taxon>
        <taxon>Gunneridae</taxon>
        <taxon>Pentapetalae</taxon>
        <taxon>rosids</taxon>
        <taxon>fabids</taxon>
        <taxon>Malpighiales</taxon>
        <taxon>Salicaceae</taxon>
        <taxon>Saliceae</taxon>
        <taxon>Populus</taxon>
    </lineage>
</organism>
<dbReference type="PANTHER" id="PTHR21711:SF0">
    <property type="entry name" value="MITOCHONDRIAL INNER MEMBRANE PROTEASE ATP23 HOMOLOG"/>
    <property type="match status" value="1"/>
</dbReference>
<dbReference type="Proteomes" id="UP000807159">
    <property type="component" value="Chromosome 17"/>
</dbReference>
<evidence type="ECO:0000256" key="3">
    <source>
        <dbReference type="ARBA" id="ARBA00022723"/>
    </source>
</evidence>
<keyword evidence="3 6" id="KW-0479">Metal-binding</keyword>
<dbReference type="GO" id="GO:0005739">
    <property type="term" value="C:mitochondrion"/>
    <property type="evidence" value="ECO:0007669"/>
    <property type="project" value="GOC"/>
</dbReference>
<keyword evidence="5 6" id="KW-0482">Metalloprotease</keyword>
<dbReference type="GO" id="GO:0033615">
    <property type="term" value="P:mitochondrial proton-transporting ATP synthase complex assembly"/>
    <property type="evidence" value="ECO:0007669"/>
    <property type="project" value="TreeGrafter"/>
</dbReference>
<comment type="caution">
    <text evidence="7">The sequence shown here is derived from an EMBL/GenBank/DDBJ whole genome shotgun (WGS) entry which is preliminary data.</text>
</comment>
<dbReference type="GO" id="GO:0034982">
    <property type="term" value="P:mitochondrial protein processing"/>
    <property type="evidence" value="ECO:0007669"/>
    <property type="project" value="TreeGrafter"/>
</dbReference>
<dbReference type="EC" id="3.4.24.-" evidence="6"/>
<comment type="similarity">
    <text evidence="1 6">Belongs to the peptidase M76 family.</text>
</comment>
<evidence type="ECO:0000313" key="7">
    <source>
        <dbReference type="EMBL" id="KAH8483271.1"/>
    </source>
</evidence>
<accession>A0A8T2WTF1</accession>
<sequence>MAEEPGTAPGSGSRTVKECEDMIRRSLRTPMVRFLRENLEKAGCGVSENFFKAVNCDKSIAGGYVRGKGAANLDWADCAHHACSEIRAGHLSGDCHYKRELLRGYIKLRGHEQECVRRRVMKSVIANPHCSEAAARDAMEAVWDVCYNDTRPFDRAP</sequence>
<evidence type="ECO:0000313" key="8">
    <source>
        <dbReference type="Proteomes" id="UP000807159"/>
    </source>
</evidence>
<keyword evidence="2 6" id="KW-0645">Protease</keyword>
<reference evidence="7" key="1">
    <citation type="journal article" date="2021" name="J. Hered.">
        <title>Genome Assembly of Salicaceae Populus deltoides (Eastern Cottonwood) I-69 Based on Nanopore Sequencing and Hi-C Technologies.</title>
        <authorList>
            <person name="Bai S."/>
            <person name="Wu H."/>
            <person name="Zhang J."/>
            <person name="Pan Z."/>
            <person name="Zhao W."/>
            <person name="Li Z."/>
            <person name="Tong C."/>
        </authorList>
    </citation>
    <scope>NUCLEOTIDE SEQUENCE</scope>
    <source>
        <tissue evidence="7">Leaf</tissue>
    </source>
</reference>
<evidence type="ECO:0000256" key="4">
    <source>
        <dbReference type="ARBA" id="ARBA00022801"/>
    </source>
</evidence>
<dbReference type="Pfam" id="PF09768">
    <property type="entry name" value="Peptidase_M76"/>
    <property type="match status" value="2"/>
</dbReference>
<evidence type="ECO:0000256" key="5">
    <source>
        <dbReference type="ARBA" id="ARBA00023049"/>
    </source>
</evidence>
<name>A0A8T2WTF1_POPDE</name>
<dbReference type="EMBL" id="JACEGQ020000017">
    <property type="protein sequence ID" value="KAH8483271.1"/>
    <property type="molecule type" value="Genomic_DNA"/>
</dbReference>
<evidence type="ECO:0000256" key="2">
    <source>
        <dbReference type="ARBA" id="ARBA00022670"/>
    </source>
</evidence>
<dbReference type="PANTHER" id="PTHR21711">
    <property type="entry name" value="MITOCHONDRIAL INNER MEMBRANE PROTEASE"/>
    <property type="match status" value="1"/>
</dbReference>
<evidence type="ECO:0000256" key="1">
    <source>
        <dbReference type="ARBA" id="ARBA00009915"/>
    </source>
</evidence>